<accession>A0A2H0LLV4</accession>
<organism evidence="4 5">
    <name type="scientific">Candidatus Abzuiibacterium crystallinum</name>
    <dbReference type="NCBI Taxonomy" id="1974748"/>
    <lineage>
        <taxon>Bacteria</taxon>
        <taxon>Pseudomonadati</taxon>
        <taxon>Candidatus Omnitrophota</taxon>
        <taxon>Candidatus Abzuiibacterium</taxon>
    </lineage>
</organism>
<dbReference type="Proteomes" id="UP000230859">
    <property type="component" value="Unassembled WGS sequence"/>
</dbReference>
<keyword evidence="2" id="KW-0812">Transmembrane</keyword>
<dbReference type="Gene3D" id="2.60.450.10">
    <property type="entry name" value="Lipopolysaccharide (LPS) transport protein A like domain"/>
    <property type="match status" value="1"/>
</dbReference>
<evidence type="ECO:0000256" key="2">
    <source>
        <dbReference type="SAM" id="Phobius"/>
    </source>
</evidence>
<feature type="transmembrane region" description="Helical" evidence="2">
    <location>
        <begin position="24"/>
        <end position="47"/>
    </location>
</feature>
<dbReference type="PANTHER" id="PTHR30189">
    <property type="entry name" value="LPS-ASSEMBLY PROTEIN"/>
    <property type="match status" value="1"/>
</dbReference>
<dbReference type="InterPro" id="IPR050218">
    <property type="entry name" value="LptD"/>
</dbReference>
<dbReference type="PANTHER" id="PTHR30189:SF1">
    <property type="entry name" value="LPS-ASSEMBLY PROTEIN LPTD"/>
    <property type="match status" value="1"/>
</dbReference>
<protein>
    <recommendedName>
        <fullName evidence="3">Organic solvent tolerance-like N-terminal domain-containing protein</fullName>
    </recommendedName>
</protein>
<dbReference type="GO" id="GO:0009279">
    <property type="term" value="C:cell outer membrane"/>
    <property type="evidence" value="ECO:0007669"/>
    <property type="project" value="TreeGrafter"/>
</dbReference>
<dbReference type="Pfam" id="PF03968">
    <property type="entry name" value="LptD_N"/>
    <property type="match status" value="1"/>
</dbReference>
<evidence type="ECO:0000256" key="1">
    <source>
        <dbReference type="ARBA" id="ARBA00023237"/>
    </source>
</evidence>
<reference evidence="4 5" key="1">
    <citation type="submission" date="2017-09" db="EMBL/GenBank/DDBJ databases">
        <title>Depth-based differentiation of microbial function through sediment-hosted aquifers and enrichment of novel symbionts in the deep terrestrial subsurface.</title>
        <authorList>
            <person name="Probst A.J."/>
            <person name="Ladd B."/>
            <person name="Jarett J.K."/>
            <person name="Geller-Mcgrath D.E."/>
            <person name="Sieber C.M."/>
            <person name="Emerson J.B."/>
            <person name="Anantharaman K."/>
            <person name="Thomas B.C."/>
            <person name="Malmstrom R."/>
            <person name="Stieglmeier M."/>
            <person name="Klingl A."/>
            <person name="Woyke T."/>
            <person name="Ryan C.M."/>
            <person name="Banfield J.F."/>
        </authorList>
    </citation>
    <scope>NUCLEOTIDE SEQUENCE [LARGE SCALE GENOMIC DNA]</scope>
    <source>
        <strain evidence="4">CG11_big_fil_rev_8_21_14_0_20_45_26</strain>
    </source>
</reference>
<feature type="domain" description="Organic solvent tolerance-like N-terminal" evidence="3">
    <location>
        <begin position="75"/>
        <end position="165"/>
    </location>
</feature>
<keyword evidence="2" id="KW-0472">Membrane</keyword>
<comment type="caution">
    <text evidence="4">The sequence shown here is derived from an EMBL/GenBank/DDBJ whole genome shotgun (WGS) entry which is preliminary data.</text>
</comment>
<dbReference type="EMBL" id="PCVY01000068">
    <property type="protein sequence ID" value="PIQ85358.1"/>
    <property type="molecule type" value="Genomic_DNA"/>
</dbReference>
<dbReference type="GO" id="GO:1990351">
    <property type="term" value="C:transporter complex"/>
    <property type="evidence" value="ECO:0007669"/>
    <property type="project" value="TreeGrafter"/>
</dbReference>
<sequence>MGFRDTNLNHHSNLLTSQVWKCHFLFRLTLFILFVSGLICPEVILAAEQQSEQAAERQNAEIAPEKEEAKVEAVADNLEYVKDEKKIIGKGNVVVTQEDIRLLADYAEVFTETKKTYAEGHVSLLQNKARIYGEQAFYNFSTNQGSFPNGNVSYAPFYISGEQIEQVSKQQVDVYQAIITTCALPHPHYDLKADRVVVYPGDKMIARNVKFRILNVPVFWWPYLVIPLNEETGPFEISFGQSKSFGNYVLLGKTFSVVPPVDGREIKTKFHVDHYHKRGTAVGNETWYHLDKIGDGNIKLYNIKDARAPDPFFFEEDEGWRKKKRYRVTWKHRTDFDERTNLIAQWNQFSDPHVLSNFFDEEFDEEPIPQSFVTFTRNAKNYGLLVDMQIQANNFDNVLERLPEIRFNLNSTEIGETGFYYDNSISYQNLHQITHSQSRDPSDGEGKRRLVSEIRQSLSEAQTSHQISRPMRLFRYYDFTPHISSQWIYDNRNHLGKRHVMRNIIGMGAEASTRFYRYWDVPKGSFLGGIQADRVRHVARPIVEYSAIRQSTTRPANIHPLGTNSPVSDVVKFGIENRIQTKSGKRRVDIVSLNTYVYYTFNDGNRDSRWTTGTIQLILRPYSWLQYKSEWTVDLKKHRTTATTTDLVLHTKYVDLQLNHRAVFAPKDSLASDLFFQRETNTITLDAVGRFNDRWTFGTYVRWEVKRMSFREYEWRVTRDLHDWMLTFGQNFKHSAINWLDNEFFFELTLKAFPSTPFNSGERAEFPDARIGESVSGANVAPPPNSLL</sequence>
<proteinExistence type="predicted"/>
<gene>
    <name evidence="4" type="ORF">COV74_09160</name>
</gene>
<dbReference type="AlphaFoldDB" id="A0A2H0LLV4"/>
<evidence type="ECO:0000313" key="4">
    <source>
        <dbReference type="EMBL" id="PIQ85358.1"/>
    </source>
</evidence>
<dbReference type="InterPro" id="IPR005653">
    <property type="entry name" value="OstA-like_N"/>
</dbReference>
<keyword evidence="1" id="KW-0998">Cell outer membrane</keyword>
<keyword evidence="2" id="KW-1133">Transmembrane helix</keyword>
<evidence type="ECO:0000313" key="5">
    <source>
        <dbReference type="Proteomes" id="UP000230859"/>
    </source>
</evidence>
<evidence type="ECO:0000259" key="3">
    <source>
        <dbReference type="Pfam" id="PF03968"/>
    </source>
</evidence>
<name>A0A2H0LLV4_9BACT</name>